<dbReference type="SMART" id="SM00421">
    <property type="entry name" value="HTH_LUXR"/>
    <property type="match status" value="1"/>
</dbReference>
<feature type="domain" description="HTH luxR-type" evidence="5">
    <location>
        <begin position="46"/>
        <end position="111"/>
    </location>
</feature>
<dbReference type="SUPFAM" id="SSF46894">
    <property type="entry name" value="C-terminal effector domain of the bipartite response regulators"/>
    <property type="match status" value="1"/>
</dbReference>
<name>A0ABV6MCB8_9ACTN</name>
<dbReference type="CDD" id="cd06170">
    <property type="entry name" value="LuxR_C_like"/>
    <property type="match status" value="1"/>
</dbReference>
<evidence type="ECO:0000313" key="7">
    <source>
        <dbReference type="Proteomes" id="UP001589867"/>
    </source>
</evidence>
<keyword evidence="7" id="KW-1185">Reference proteome</keyword>
<dbReference type="PANTHER" id="PTHR44688">
    <property type="entry name" value="DNA-BINDING TRANSCRIPTIONAL ACTIVATOR DEVR_DOSR"/>
    <property type="match status" value="1"/>
</dbReference>
<evidence type="ECO:0000256" key="3">
    <source>
        <dbReference type="ARBA" id="ARBA00023163"/>
    </source>
</evidence>
<evidence type="ECO:0000313" key="6">
    <source>
        <dbReference type="EMBL" id="MFC0532388.1"/>
    </source>
</evidence>
<feature type="compositionally biased region" description="Polar residues" evidence="4">
    <location>
        <begin position="1"/>
        <end position="29"/>
    </location>
</feature>
<dbReference type="InterPro" id="IPR016032">
    <property type="entry name" value="Sig_transdc_resp-reg_C-effctor"/>
</dbReference>
<keyword evidence="3" id="KW-0804">Transcription</keyword>
<reference evidence="6 7" key="1">
    <citation type="submission" date="2024-09" db="EMBL/GenBank/DDBJ databases">
        <authorList>
            <person name="Sun Q."/>
            <person name="Mori K."/>
        </authorList>
    </citation>
    <scope>NUCLEOTIDE SEQUENCE [LARGE SCALE GENOMIC DNA]</scope>
    <source>
        <strain evidence="6 7">TBRC 3947</strain>
    </source>
</reference>
<accession>A0ABV6MCB8</accession>
<proteinExistence type="predicted"/>
<dbReference type="InterPro" id="IPR000792">
    <property type="entry name" value="Tscrpt_reg_LuxR_C"/>
</dbReference>
<dbReference type="PRINTS" id="PR00038">
    <property type="entry name" value="HTHLUXR"/>
</dbReference>
<comment type="caution">
    <text evidence="6">The sequence shown here is derived from an EMBL/GenBank/DDBJ whole genome shotgun (WGS) entry which is preliminary data.</text>
</comment>
<dbReference type="Pfam" id="PF00196">
    <property type="entry name" value="GerE"/>
    <property type="match status" value="1"/>
</dbReference>
<feature type="region of interest" description="Disordered" evidence="4">
    <location>
        <begin position="1"/>
        <end position="53"/>
    </location>
</feature>
<dbReference type="EMBL" id="JBHLUH010000071">
    <property type="protein sequence ID" value="MFC0532388.1"/>
    <property type="molecule type" value="Genomic_DNA"/>
</dbReference>
<dbReference type="Gene3D" id="1.10.10.10">
    <property type="entry name" value="Winged helix-like DNA-binding domain superfamily/Winged helix DNA-binding domain"/>
    <property type="match status" value="1"/>
</dbReference>
<dbReference type="Proteomes" id="UP001589867">
    <property type="component" value="Unassembled WGS sequence"/>
</dbReference>
<gene>
    <name evidence="6" type="ORF">ACFFIA_32555</name>
</gene>
<sequence length="114" mass="12712">MNDEPSLTVSRRLETSASSPERTTVAQSRASHHTRQLGGEHAADPARRGHTPLSTRELEVLHLMAEGLSIDEIASALEISQETVKTYLSRILAKLKLRDRLQAVMYAYREGMLT</sequence>
<keyword evidence="1" id="KW-0805">Transcription regulation</keyword>
<dbReference type="InterPro" id="IPR036388">
    <property type="entry name" value="WH-like_DNA-bd_sf"/>
</dbReference>
<evidence type="ECO:0000259" key="5">
    <source>
        <dbReference type="PROSITE" id="PS50043"/>
    </source>
</evidence>
<evidence type="ECO:0000256" key="1">
    <source>
        <dbReference type="ARBA" id="ARBA00023015"/>
    </source>
</evidence>
<dbReference type="PANTHER" id="PTHR44688:SF16">
    <property type="entry name" value="DNA-BINDING TRANSCRIPTIONAL ACTIVATOR DEVR_DOSR"/>
    <property type="match status" value="1"/>
</dbReference>
<dbReference type="PROSITE" id="PS50043">
    <property type="entry name" value="HTH_LUXR_2"/>
    <property type="match status" value="1"/>
</dbReference>
<evidence type="ECO:0000256" key="4">
    <source>
        <dbReference type="SAM" id="MobiDB-lite"/>
    </source>
</evidence>
<organism evidence="6 7">
    <name type="scientific">Phytohabitans kaempferiae</name>
    <dbReference type="NCBI Taxonomy" id="1620943"/>
    <lineage>
        <taxon>Bacteria</taxon>
        <taxon>Bacillati</taxon>
        <taxon>Actinomycetota</taxon>
        <taxon>Actinomycetes</taxon>
        <taxon>Micromonosporales</taxon>
        <taxon>Micromonosporaceae</taxon>
    </lineage>
</organism>
<keyword evidence="2" id="KW-0238">DNA-binding</keyword>
<dbReference type="RefSeq" id="WP_377258353.1">
    <property type="nucleotide sequence ID" value="NZ_JBHLUH010000071.1"/>
</dbReference>
<protein>
    <submittedName>
        <fullName evidence="6">Response regulator transcription factor</fullName>
    </submittedName>
</protein>
<evidence type="ECO:0000256" key="2">
    <source>
        <dbReference type="ARBA" id="ARBA00023125"/>
    </source>
</evidence>